<organism evidence="2">
    <name type="scientific">marine metagenome</name>
    <dbReference type="NCBI Taxonomy" id="408172"/>
    <lineage>
        <taxon>unclassified sequences</taxon>
        <taxon>metagenomes</taxon>
        <taxon>ecological metagenomes</taxon>
    </lineage>
</organism>
<keyword evidence="1" id="KW-1133">Transmembrane helix</keyword>
<dbReference type="EMBL" id="UINC01005036">
    <property type="protein sequence ID" value="SVA18612.1"/>
    <property type="molecule type" value="Genomic_DNA"/>
</dbReference>
<accession>A0A381TRD6</accession>
<keyword evidence="1" id="KW-0472">Membrane</keyword>
<evidence type="ECO:0000256" key="1">
    <source>
        <dbReference type="SAM" id="Phobius"/>
    </source>
</evidence>
<protein>
    <submittedName>
        <fullName evidence="2">Uncharacterized protein</fullName>
    </submittedName>
</protein>
<name>A0A381TRD6_9ZZZZ</name>
<feature type="non-terminal residue" evidence="2">
    <location>
        <position position="314"/>
    </location>
</feature>
<sequence length="314" mass="35060">MAFSDNFESSKLIRMFTDPLNWALLILAAGFSYYVLAVPYWQDEYLKQRPQVMTLQEYMDNPSHPREWMIRTLGAPPPSAEIIVEGLNVKHVDNDSITLSSASSSPSNTSGACDLTEETVMGSEAGPPMTDILIAGDNMDLLGLSVGQQVSLQVFGLHETEMGWVPLHPELDADLEEKFTKDEIDELELLEVHVGGNTIRNPYVETGELRLASGLQPDGEPNTLEGLDNDTEYIQTGSRLAGALLDLKGVRLVDQDTNVMAPYFVVEDNEGRRANVYYNQRLLSEHRWALDRLGNQCIVVRGVLRRLTPPELRQ</sequence>
<feature type="transmembrane region" description="Helical" evidence="1">
    <location>
        <begin position="20"/>
        <end position="41"/>
    </location>
</feature>
<keyword evidence="1" id="KW-0812">Transmembrane</keyword>
<dbReference type="AlphaFoldDB" id="A0A381TRD6"/>
<reference evidence="2" key="1">
    <citation type="submission" date="2018-05" db="EMBL/GenBank/DDBJ databases">
        <authorList>
            <person name="Lanie J.A."/>
            <person name="Ng W.-L."/>
            <person name="Kazmierczak K.M."/>
            <person name="Andrzejewski T.M."/>
            <person name="Davidsen T.M."/>
            <person name="Wayne K.J."/>
            <person name="Tettelin H."/>
            <person name="Glass J.I."/>
            <person name="Rusch D."/>
            <person name="Podicherti R."/>
            <person name="Tsui H.-C.T."/>
            <person name="Winkler M.E."/>
        </authorList>
    </citation>
    <scope>NUCLEOTIDE SEQUENCE</scope>
</reference>
<gene>
    <name evidence="2" type="ORF">METZ01_LOCUS71466</name>
</gene>
<evidence type="ECO:0000313" key="2">
    <source>
        <dbReference type="EMBL" id="SVA18612.1"/>
    </source>
</evidence>
<proteinExistence type="predicted"/>